<accession>A0A2R6Y0Z7</accession>
<dbReference type="CDD" id="cd01675">
    <property type="entry name" value="RNR_III"/>
    <property type="match status" value="1"/>
</dbReference>
<dbReference type="Proteomes" id="UP000244338">
    <property type="component" value="Unassembled WGS sequence"/>
</dbReference>
<dbReference type="SUPFAM" id="SSF51998">
    <property type="entry name" value="PFL-like glycyl radical enzymes"/>
    <property type="match status" value="1"/>
</dbReference>
<dbReference type="InterPro" id="IPR012833">
    <property type="entry name" value="NrdD"/>
</dbReference>
<gene>
    <name evidence="1" type="ORF">BSOLF_0291</name>
</gene>
<dbReference type="PANTHER" id="PTHR21075:SF0">
    <property type="entry name" value="ANAEROBIC RIBONUCLEOSIDE-TRIPHOSPHATE REDUCTASE"/>
    <property type="match status" value="1"/>
</dbReference>
<dbReference type="EMBL" id="PEBX01000031">
    <property type="protein sequence ID" value="PTQ56356.1"/>
    <property type="molecule type" value="Genomic_DNA"/>
</dbReference>
<dbReference type="AlphaFoldDB" id="A0A2R6Y0Z7"/>
<sequence length="649" mass="74059">MVHVVHTARSYTARFRTARLRTARLRTASMLGETAQRLIDDFLGEKDWRVRENSNMQYSLQGLNNYVAGELSAHYWLDQVYTPEIRDAHRRGDMHIHDLGSLSVYCMGWDLEDLLLTGFTGVPGKVTSRPARHFRTALLQIVNFFYTLQGEAAGAQAFSNFDTLLAPFIAYDGLVYEEVKQAMQEFIYNLNVPTRVGFQTPFTNLTLDLVVPETYRHERVIIGGERKDRTYGEFQREMDMLNMAFAEVMLEGDASGRIFTFPIPTYNVTPDFPWDSPVVQNVMEMTARYGIPYFSNFINSDMHPEDARSMCCRLRLDNRELRKRGGGLFGANPLTGSVGVVTINLPRIGYTATTEEDFLKTLGRLMDIAKESLELKRRAIERWAEEGLYPYTKFYLRHFAPKKAEPFSLSLQGPGTLGMSESDERGYFRNHFSTIGLIGMHEALMNFRGWRLSEARGQDFAVRVMAFMRERLLQYQEETGNLYNLEATPAEGASYRLAQLDKAYYPDIITAGSESVPYYTNSTQIPVGEMNDLFAQLQLEEPMQVMYTGGTVFHAFLGESLSDGRVAGKLVRTIMEKTRIPYVTLTPTFSICPEHGYLQGEQWTCPHCGRETEVYSRIVGYYRPIKQWNDGKKEEFKDRLTFALGGGGV</sequence>
<dbReference type="PANTHER" id="PTHR21075">
    <property type="entry name" value="ANAEROBIC RIBONUCLEOSIDE-TRIPHOSPHATE REDUCTASE"/>
    <property type="match status" value="1"/>
</dbReference>
<name>A0A2R6Y0Z7_9BACL</name>
<dbReference type="GO" id="GO:0009265">
    <property type="term" value="P:2'-deoxyribonucleotide biosynthetic process"/>
    <property type="evidence" value="ECO:0007669"/>
    <property type="project" value="TreeGrafter"/>
</dbReference>
<dbReference type="GO" id="GO:0031250">
    <property type="term" value="C:anaerobic ribonucleoside-triphosphate reductase complex"/>
    <property type="evidence" value="ECO:0007669"/>
    <property type="project" value="TreeGrafter"/>
</dbReference>
<organism evidence="1 2">
    <name type="scientific">Candidatus Carbonibacillus altaicus</name>
    <dbReference type="NCBI Taxonomy" id="2163959"/>
    <lineage>
        <taxon>Bacteria</taxon>
        <taxon>Bacillati</taxon>
        <taxon>Bacillota</taxon>
        <taxon>Bacilli</taxon>
        <taxon>Bacillales</taxon>
        <taxon>Candidatus Carbonibacillus</taxon>
    </lineage>
</organism>
<evidence type="ECO:0000313" key="2">
    <source>
        <dbReference type="Proteomes" id="UP000244338"/>
    </source>
</evidence>
<dbReference type="NCBIfam" id="NF006126">
    <property type="entry name" value="PRK08270.1"/>
    <property type="match status" value="1"/>
</dbReference>
<proteinExistence type="predicted"/>
<reference evidence="2" key="1">
    <citation type="journal article" date="2018" name="Sci. Rep.">
        <title>Lignite coal burning seam in the remote Altai Mountains harbors a hydrogen-driven thermophilic microbial community.</title>
        <authorList>
            <person name="Kadnikov V.V."/>
            <person name="Mardanov A.V."/>
            <person name="Ivasenko D.A."/>
            <person name="Antsiferov D.V."/>
            <person name="Beletsky A.V."/>
            <person name="Karnachuk O.V."/>
            <person name="Ravin N.V."/>
        </authorList>
    </citation>
    <scope>NUCLEOTIDE SEQUENCE [LARGE SCALE GENOMIC DNA]</scope>
</reference>
<dbReference type="GO" id="GO:0008998">
    <property type="term" value="F:ribonucleoside-triphosphate reductase (thioredoxin) activity"/>
    <property type="evidence" value="ECO:0007669"/>
    <property type="project" value="InterPro"/>
</dbReference>
<dbReference type="GO" id="GO:0006260">
    <property type="term" value="P:DNA replication"/>
    <property type="evidence" value="ECO:0007669"/>
    <property type="project" value="InterPro"/>
</dbReference>
<evidence type="ECO:0000313" key="1">
    <source>
        <dbReference type="EMBL" id="PTQ56356.1"/>
    </source>
</evidence>
<dbReference type="NCBIfam" id="TIGR02487">
    <property type="entry name" value="NrdD"/>
    <property type="match status" value="1"/>
</dbReference>
<dbReference type="GO" id="GO:0004748">
    <property type="term" value="F:ribonucleoside-diphosphate reductase activity, thioredoxin disulfide as acceptor"/>
    <property type="evidence" value="ECO:0007669"/>
    <property type="project" value="TreeGrafter"/>
</dbReference>
<dbReference type="Gene3D" id="3.20.70.20">
    <property type="match status" value="1"/>
</dbReference>
<comment type="caution">
    <text evidence="1">The sequence shown here is derived from an EMBL/GenBank/DDBJ whole genome shotgun (WGS) entry which is preliminary data.</text>
</comment>
<protein>
    <submittedName>
        <fullName evidence="1">Ribonucleotide reductase of class III (Anaerobic), large subunit</fullName>
    </submittedName>
</protein>
<dbReference type="Pfam" id="PF13597">
    <property type="entry name" value="NRDD"/>
    <property type="match status" value="1"/>
</dbReference>